<dbReference type="EMBL" id="LN831302">
    <property type="protein sequence ID" value="CQH60917.1"/>
    <property type="molecule type" value="Genomic_DNA"/>
</dbReference>
<dbReference type="AlphaFoldDB" id="A0A0U5H2X1"/>
<keyword evidence="2" id="KW-1185">Reference proteome</keyword>
<protein>
    <submittedName>
        <fullName evidence="1">Uncharacterized protein</fullName>
    </submittedName>
</protein>
<proteinExistence type="predicted"/>
<dbReference type="Proteomes" id="UP000066737">
    <property type="component" value="Chromosome I"/>
</dbReference>
<gene>
    <name evidence="1" type="ORF">HHUB_3324</name>
</gene>
<sequence length="41" mass="4339">MNDAFAERSEAIPRANGVSAVFLSDFLEEGALRAPSSKNLG</sequence>
<accession>A0A0U5H2X1</accession>
<evidence type="ECO:0000313" key="1">
    <source>
        <dbReference type="EMBL" id="CQH60917.1"/>
    </source>
</evidence>
<name>A0A0U5H2X1_9EURY</name>
<dbReference type="KEGG" id="hhb:Hhub_3324"/>
<evidence type="ECO:0000313" key="2">
    <source>
        <dbReference type="Proteomes" id="UP000066737"/>
    </source>
</evidence>
<organism evidence="1 2">
    <name type="scientific">Halobacterium hubeiense</name>
    <dbReference type="NCBI Taxonomy" id="1407499"/>
    <lineage>
        <taxon>Archaea</taxon>
        <taxon>Methanobacteriati</taxon>
        <taxon>Methanobacteriota</taxon>
        <taxon>Stenosarchaea group</taxon>
        <taxon>Halobacteria</taxon>
        <taxon>Halobacteriales</taxon>
        <taxon>Halobacteriaceae</taxon>
        <taxon>Halobacterium</taxon>
    </lineage>
</organism>
<reference evidence="2" key="1">
    <citation type="journal article" date="2016" name="Environ. Microbiol.">
        <title>The complete genome of a viable archaeum isolated from 123-million-year-old rock salt.</title>
        <authorList>
            <person name="Jaakkola S.T."/>
            <person name="Pfeiffer F."/>
            <person name="Ravantti J.J."/>
            <person name="Guo Q."/>
            <person name="Liu Y."/>
            <person name="Chen X."/>
            <person name="Ma H."/>
            <person name="Yang C."/>
            <person name="Oksanen H.M."/>
            <person name="Bamford D.H."/>
        </authorList>
    </citation>
    <scope>NUCLEOTIDE SEQUENCE</scope>
    <source>
        <strain evidence="2">JI20-1</strain>
    </source>
</reference>